<reference evidence="1 2" key="1">
    <citation type="journal article" date="2014" name="Int. J. Syst. Evol. Microbiol.">
        <title>Complete genome sequence of Corynebacterium casei LMG S-19264T (=DSM 44701T), isolated from a smear-ripened cheese.</title>
        <authorList>
            <consortium name="US DOE Joint Genome Institute (JGI-PGF)"/>
            <person name="Walter F."/>
            <person name="Albersmeier A."/>
            <person name="Kalinowski J."/>
            <person name="Ruckert C."/>
        </authorList>
    </citation>
    <scope>NUCLEOTIDE SEQUENCE [LARGE SCALE GENOMIC DNA]</scope>
    <source>
        <strain evidence="1 2">CGMCC 1.16330</strain>
    </source>
</reference>
<proteinExistence type="predicted"/>
<dbReference type="Proteomes" id="UP000597507">
    <property type="component" value="Unassembled WGS sequence"/>
</dbReference>
<comment type="caution">
    <text evidence="1">The sequence shown here is derived from an EMBL/GenBank/DDBJ whole genome shotgun (WGS) entry which is preliminary data.</text>
</comment>
<keyword evidence="2" id="KW-1185">Reference proteome</keyword>
<evidence type="ECO:0000313" key="2">
    <source>
        <dbReference type="Proteomes" id="UP000597507"/>
    </source>
</evidence>
<gene>
    <name evidence="1" type="ORF">GCM10010964_43670</name>
</gene>
<evidence type="ECO:0000313" key="1">
    <source>
        <dbReference type="EMBL" id="GGG51761.1"/>
    </source>
</evidence>
<dbReference type="RefSeq" id="WP_188904184.1">
    <property type="nucleotide sequence ID" value="NZ_BMKS01000025.1"/>
</dbReference>
<dbReference type="EMBL" id="BMKS01000025">
    <property type="protein sequence ID" value="GGG51761.1"/>
    <property type="molecule type" value="Genomic_DNA"/>
</dbReference>
<accession>A0A8J3EEG4</accession>
<sequence>MPLAPSGGPLLVAIEIDAASPVVGNFELALGWGTRARGTVELTGSQLSATTTLRASDSGYVTRPTDPGGVRAYPARLAEAPAIDRRVLVAPWETGTGVAWGRAVLRNADGALSGVAAGFNSDSRDVRLYVGRRVWGAARGIWREPAFAQLSLLLRCLAAPWLAQEDALVVPLRDLGYWLERPIQSVLYAGSGGLEGGEDLAGKPKPRARGGNAANPLRRVPAVLVDPGNLIFQYTDGPGAVVALYEGGHTGGIAYAGDTTNLYSGSTPPGQYRTDNSKGLFQLGSNPAHPITVDVTGAFPQAGAIAALGDVMRYTLLEDLQMPTDLVDASSFAALPTMIGGYWTGTEPVQAVAVLDFCLQSIGAKLVHTRDGKLRPWLLRAPDPAAPPDLVLTSAAVMDVAVLDLPEGLDPPPYRLRLAYQRNWAGPTTADLHGSITAAERGYISEPARIAGWSSATVLSSYRRPSDPQVFGGAVTRKADAETIVAGLGALWGVRRRLLAVTVPLALAVNADVGQRVWIEYPLDDLRQGRAGAIVGERLRVLEDDVAVLEILV</sequence>
<name>A0A8J3EEG4_9PROT</name>
<protein>
    <submittedName>
        <fullName evidence="1">Uncharacterized protein</fullName>
    </submittedName>
</protein>
<dbReference type="AlphaFoldDB" id="A0A8J3EEG4"/>
<organism evidence="1 2">
    <name type="scientific">Caldovatus sediminis</name>
    <dbReference type="NCBI Taxonomy" id="2041189"/>
    <lineage>
        <taxon>Bacteria</taxon>
        <taxon>Pseudomonadati</taxon>
        <taxon>Pseudomonadota</taxon>
        <taxon>Alphaproteobacteria</taxon>
        <taxon>Acetobacterales</taxon>
        <taxon>Roseomonadaceae</taxon>
        <taxon>Caldovatus</taxon>
    </lineage>
</organism>